<proteinExistence type="predicted"/>
<feature type="compositionally biased region" description="Basic and acidic residues" evidence="1">
    <location>
        <begin position="27"/>
        <end position="37"/>
    </location>
</feature>
<organism evidence="2 3">
    <name type="scientific">Pomacea canaliculata</name>
    <name type="common">Golden apple snail</name>
    <dbReference type="NCBI Taxonomy" id="400727"/>
    <lineage>
        <taxon>Eukaryota</taxon>
        <taxon>Metazoa</taxon>
        <taxon>Spiralia</taxon>
        <taxon>Lophotrochozoa</taxon>
        <taxon>Mollusca</taxon>
        <taxon>Gastropoda</taxon>
        <taxon>Caenogastropoda</taxon>
        <taxon>Architaenioglossa</taxon>
        <taxon>Ampullarioidea</taxon>
        <taxon>Ampullariidae</taxon>
        <taxon>Pomacea</taxon>
    </lineage>
</organism>
<gene>
    <name evidence="2" type="ORF">C0Q70_16459</name>
</gene>
<evidence type="ECO:0000313" key="2">
    <source>
        <dbReference type="EMBL" id="PVD23196.1"/>
    </source>
</evidence>
<keyword evidence="3" id="KW-1185">Reference proteome</keyword>
<feature type="region of interest" description="Disordered" evidence="1">
    <location>
        <begin position="19"/>
        <end position="63"/>
    </location>
</feature>
<evidence type="ECO:0000313" key="3">
    <source>
        <dbReference type="Proteomes" id="UP000245119"/>
    </source>
</evidence>
<dbReference type="AlphaFoldDB" id="A0A2T7NPW8"/>
<accession>A0A2T7NPW8</accession>
<evidence type="ECO:0000256" key="1">
    <source>
        <dbReference type="SAM" id="MobiDB-lite"/>
    </source>
</evidence>
<protein>
    <submittedName>
        <fullName evidence="2">Uncharacterized protein</fullName>
    </submittedName>
</protein>
<sequence>MGTPLPDFCACNSKWYHRGQGHPIRAMKPENRGKVSRDDDDDEEEEEEEEEGGSFIESGTHSQ</sequence>
<reference evidence="2 3" key="1">
    <citation type="submission" date="2018-04" db="EMBL/GenBank/DDBJ databases">
        <title>The genome of golden apple snail Pomacea canaliculata provides insight into stress tolerance and invasive adaptation.</title>
        <authorList>
            <person name="Liu C."/>
            <person name="Liu B."/>
            <person name="Ren Y."/>
            <person name="Zhang Y."/>
            <person name="Wang H."/>
            <person name="Li S."/>
            <person name="Jiang F."/>
            <person name="Yin L."/>
            <person name="Zhang G."/>
            <person name="Qian W."/>
            <person name="Fan W."/>
        </authorList>
    </citation>
    <scope>NUCLEOTIDE SEQUENCE [LARGE SCALE GENOMIC DNA]</scope>
    <source>
        <strain evidence="2">SZHN2017</strain>
        <tissue evidence="2">Muscle</tissue>
    </source>
</reference>
<feature type="compositionally biased region" description="Acidic residues" evidence="1">
    <location>
        <begin position="38"/>
        <end position="52"/>
    </location>
</feature>
<dbReference type="Proteomes" id="UP000245119">
    <property type="component" value="Linkage Group LG10"/>
</dbReference>
<dbReference type="EMBL" id="PZQS01000010">
    <property type="protein sequence ID" value="PVD23196.1"/>
    <property type="molecule type" value="Genomic_DNA"/>
</dbReference>
<comment type="caution">
    <text evidence="2">The sequence shown here is derived from an EMBL/GenBank/DDBJ whole genome shotgun (WGS) entry which is preliminary data.</text>
</comment>
<name>A0A2T7NPW8_POMCA</name>